<name>A0A369IH49_9BACT</name>
<accession>A0A369IH49</accession>
<organism evidence="1 2">
    <name type="scientific">Runella aurantiaca</name>
    <dbReference type="NCBI Taxonomy" id="2282308"/>
    <lineage>
        <taxon>Bacteria</taxon>
        <taxon>Pseudomonadati</taxon>
        <taxon>Bacteroidota</taxon>
        <taxon>Cytophagia</taxon>
        <taxon>Cytophagales</taxon>
        <taxon>Spirosomataceae</taxon>
        <taxon>Runella</taxon>
    </lineage>
</organism>
<protein>
    <submittedName>
        <fullName evidence="1">Uncharacterized protein</fullName>
    </submittedName>
</protein>
<proteinExistence type="predicted"/>
<dbReference type="EMBL" id="QPIW01000001">
    <property type="protein sequence ID" value="RDB07677.1"/>
    <property type="molecule type" value="Genomic_DNA"/>
</dbReference>
<gene>
    <name evidence="1" type="ORF">DVG78_01035</name>
</gene>
<evidence type="ECO:0000313" key="1">
    <source>
        <dbReference type="EMBL" id="RDB07677.1"/>
    </source>
</evidence>
<dbReference type="AlphaFoldDB" id="A0A369IH49"/>
<dbReference type="OrthoDB" id="9832282at2"/>
<evidence type="ECO:0000313" key="2">
    <source>
        <dbReference type="Proteomes" id="UP000253141"/>
    </source>
</evidence>
<comment type="caution">
    <text evidence="1">The sequence shown here is derived from an EMBL/GenBank/DDBJ whole genome shotgun (WGS) entry which is preliminary data.</text>
</comment>
<sequence length="115" mass="13225">MLLALIFTALAICLIFGEWPGPHRFDVYSETESHQEAEVYIERKSRLRTVDTNGTSAFMTDDLAVYFLKPAPEEIEKTREGWLRSLSLRHEKGELTDSEFSEEINRCLDQTASKP</sequence>
<dbReference type="Proteomes" id="UP000253141">
    <property type="component" value="Unassembled WGS sequence"/>
</dbReference>
<reference evidence="1 2" key="1">
    <citation type="submission" date="2018-07" db="EMBL/GenBank/DDBJ databases">
        <title>Genome analysis of Runella aurantiaca.</title>
        <authorList>
            <person name="Yang X."/>
        </authorList>
    </citation>
    <scope>NUCLEOTIDE SEQUENCE [LARGE SCALE GENOMIC DNA]</scope>
    <source>
        <strain evidence="1 2">YX9</strain>
    </source>
</reference>
<dbReference type="RefSeq" id="WP_114459215.1">
    <property type="nucleotide sequence ID" value="NZ_QPIW01000001.1"/>
</dbReference>
<keyword evidence="2" id="KW-1185">Reference proteome</keyword>